<dbReference type="AlphaFoldDB" id="A0A0J1B5N1"/>
<name>A0A0J1B5N1_RHOIS</name>
<comment type="caution">
    <text evidence="1">The sequence shown here is derived from an EMBL/GenBank/DDBJ whole genome shotgun (WGS) entry which is preliminary data.</text>
</comment>
<reference evidence="1" key="1">
    <citation type="submission" date="2015-05" db="EMBL/GenBank/DDBJ databases">
        <title>Permanent draft genome of Rhodopirellula islandicus K833.</title>
        <authorList>
            <person name="Kizina J."/>
            <person name="Richter M."/>
            <person name="Glockner F.O."/>
            <person name="Harder J."/>
        </authorList>
    </citation>
    <scope>NUCLEOTIDE SEQUENCE [LARGE SCALE GENOMIC DNA]</scope>
    <source>
        <strain evidence="1">K833</strain>
    </source>
</reference>
<dbReference type="Proteomes" id="UP000036367">
    <property type="component" value="Unassembled WGS sequence"/>
</dbReference>
<sequence>MAVASNRSEFRTYCGWKPRSRKDTEIETGNTRATNFGTCIRKKVPTADTDAEASVFGEFVLQVSTRK</sequence>
<protein>
    <submittedName>
        <fullName evidence="1">Uncharacterized protein</fullName>
    </submittedName>
</protein>
<gene>
    <name evidence="1" type="ORF">RISK_005995</name>
</gene>
<keyword evidence="2" id="KW-1185">Reference proteome</keyword>
<dbReference type="PATRIC" id="fig|595434.4.peg.5694"/>
<dbReference type="STRING" id="595434.RISK_005995"/>
<dbReference type="EMBL" id="LECT01000048">
    <property type="protein sequence ID" value="KLU01811.1"/>
    <property type="molecule type" value="Genomic_DNA"/>
</dbReference>
<evidence type="ECO:0000313" key="2">
    <source>
        <dbReference type="Proteomes" id="UP000036367"/>
    </source>
</evidence>
<proteinExistence type="predicted"/>
<organism evidence="1 2">
    <name type="scientific">Rhodopirellula islandica</name>
    <dbReference type="NCBI Taxonomy" id="595434"/>
    <lineage>
        <taxon>Bacteria</taxon>
        <taxon>Pseudomonadati</taxon>
        <taxon>Planctomycetota</taxon>
        <taxon>Planctomycetia</taxon>
        <taxon>Pirellulales</taxon>
        <taxon>Pirellulaceae</taxon>
        <taxon>Rhodopirellula</taxon>
    </lineage>
</organism>
<accession>A0A0J1B5N1</accession>
<evidence type="ECO:0000313" key="1">
    <source>
        <dbReference type="EMBL" id="KLU01811.1"/>
    </source>
</evidence>